<reference evidence="1" key="1">
    <citation type="submission" date="2023-06" db="EMBL/GenBank/DDBJ databases">
        <authorList>
            <consortium name="Lawrence Berkeley National Laboratory"/>
            <person name="Ahrendt S."/>
            <person name="Sahu N."/>
            <person name="Indic B."/>
            <person name="Wong-Bajracharya J."/>
            <person name="Merenyi Z."/>
            <person name="Ke H.-M."/>
            <person name="Monk M."/>
            <person name="Kocsube S."/>
            <person name="Drula E."/>
            <person name="Lipzen A."/>
            <person name="Balint B."/>
            <person name="Henrissat B."/>
            <person name="Andreopoulos B."/>
            <person name="Martin F.M."/>
            <person name="Harder C.B."/>
            <person name="Rigling D."/>
            <person name="Ford K.L."/>
            <person name="Foster G.D."/>
            <person name="Pangilinan J."/>
            <person name="Papanicolaou A."/>
            <person name="Barry K."/>
            <person name="LaButti K."/>
            <person name="Viragh M."/>
            <person name="Koriabine M."/>
            <person name="Yan M."/>
            <person name="Riley R."/>
            <person name="Champramary S."/>
            <person name="Plett K.L."/>
            <person name="Tsai I.J."/>
            <person name="Slot J."/>
            <person name="Sipos G."/>
            <person name="Plett J."/>
            <person name="Nagy L.G."/>
            <person name="Grigoriev I.V."/>
        </authorList>
    </citation>
    <scope>NUCLEOTIDE SEQUENCE</scope>
    <source>
        <strain evidence="1">FPL87.14</strain>
    </source>
</reference>
<name>A0AA39IVT1_9AGAR</name>
<proteinExistence type="predicted"/>
<evidence type="ECO:0000313" key="1">
    <source>
        <dbReference type="EMBL" id="KAK0431395.1"/>
    </source>
</evidence>
<accession>A0AA39IVT1</accession>
<organism evidence="1 2">
    <name type="scientific">Armillaria borealis</name>
    <dbReference type="NCBI Taxonomy" id="47425"/>
    <lineage>
        <taxon>Eukaryota</taxon>
        <taxon>Fungi</taxon>
        <taxon>Dikarya</taxon>
        <taxon>Basidiomycota</taxon>
        <taxon>Agaricomycotina</taxon>
        <taxon>Agaricomycetes</taxon>
        <taxon>Agaricomycetidae</taxon>
        <taxon>Agaricales</taxon>
        <taxon>Marasmiineae</taxon>
        <taxon>Physalacriaceae</taxon>
        <taxon>Armillaria</taxon>
    </lineage>
</organism>
<protein>
    <submittedName>
        <fullName evidence="1">Uncharacterized protein</fullName>
    </submittedName>
</protein>
<gene>
    <name evidence="1" type="ORF">EV421DRAFT_1853705</name>
</gene>
<dbReference type="Proteomes" id="UP001175226">
    <property type="component" value="Unassembled WGS sequence"/>
</dbReference>
<dbReference type="EMBL" id="JAUEPT010000115">
    <property type="protein sequence ID" value="KAK0431395.1"/>
    <property type="molecule type" value="Genomic_DNA"/>
</dbReference>
<dbReference type="AlphaFoldDB" id="A0AA39IVT1"/>
<comment type="caution">
    <text evidence="1">The sequence shown here is derived from an EMBL/GenBank/DDBJ whole genome shotgun (WGS) entry which is preliminary data.</text>
</comment>
<sequence length="177" mass="20082">MSTFPVSLLAASDLRLVLVRVKGVKLVYDSPLRMTTMTALFTTMCPPRRNHWNIAYGQASRIYTPLDLSVFSSLAQYFANMIPLCDAEFNRNLCPQFPPPGTPITDFSADYSATLTYRASPHNPLLQDTIPISRYPETCRTCHKKEGCKLRIHSQCTKEGRNTRVLDCEKTSKKTDW</sequence>
<evidence type="ECO:0000313" key="2">
    <source>
        <dbReference type="Proteomes" id="UP001175226"/>
    </source>
</evidence>
<keyword evidence="2" id="KW-1185">Reference proteome</keyword>